<dbReference type="InterPro" id="IPR020569">
    <property type="entry name" value="UPF0029_Impact_CS"/>
</dbReference>
<gene>
    <name evidence="4" type="ORF">GCM10023169_18240</name>
</gene>
<protein>
    <submittedName>
        <fullName evidence="4">YigZ family protein</fullName>
    </submittedName>
</protein>
<evidence type="ECO:0000259" key="3">
    <source>
        <dbReference type="Pfam" id="PF01205"/>
    </source>
</evidence>
<dbReference type="InterPro" id="IPR023582">
    <property type="entry name" value="Impact"/>
</dbReference>
<dbReference type="Pfam" id="PF01205">
    <property type="entry name" value="Impact_N"/>
    <property type="match status" value="1"/>
</dbReference>
<proteinExistence type="inferred from homology"/>
<accession>A0ABP8L6B5</accession>
<feature type="region of interest" description="Disordered" evidence="2">
    <location>
        <begin position="194"/>
        <end position="217"/>
    </location>
</feature>
<feature type="domain" description="Impact N-terminal" evidence="3">
    <location>
        <begin position="19"/>
        <end position="126"/>
    </location>
</feature>
<evidence type="ECO:0000313" key="5">
    <source>
        <dbReference type="Proteomes" id="UP001500622"/>
    </source>
</evidence>
<evidence type="ECO:0000256" key="2">
    <source>
        <dbReference type="SAM" id="MobiDB-lite"/>
    </source>
</evidence>
<reference evidence="5" key="1">
    <citation type="journal article" date="2019" name="Int. J. Syst. Evol. Microbiol.">
        <title>The Global Catalogue of Microorganisms (GCM) 10K type strain sequencing project: providing services to taxonomists for standard genome sequencing and annotation.</title>
        <authorList>
            <consortium name="The Broad Institute Genomics Platform"/>
            <consortium name="The Broad Institute Genome Sequencing Center for Infectious Disease"/>
            <person name="Wu L."/>
            <person name="Ma J."/>
        </authorList>
    </citation>
    <scope>NUCLEOTIDE SEQUENCE [LARGE SCALE GENOMIC DNA]</scope>
    <source>
        <strain evidence="5">JCM 17810</strain>
    </source>
</reference>
<dbReference type="SUPFAM" id="SSF54211">
    <property type="entry name" value="Ribosomal protein S5 domain 2-like"/>
    <property type="match status" value="1"/>
</dbReference>
<dbReference type="InterPro" id="IPR020568">
    <property type="entry name" value="Ribosomal_Su5_D2-typ_SF"/>
</dbReference>
<evidence type="ECO:0000313" key="4">
    <source>
        <dbReference type="EMBL" id="GAA4423068.1"/>
    </source>
</evidence>
<sequence>MSDLRPAPGLPTRAQTEVRRSRFITLLARAGSEDEARDVVAAARAEFPDARHHCSAFLVAVPGANLLERSSDDGEPAGTAGTPMLEVLRGSGLTDVVAVVVRYFGGTKLGTGGLVRAYSAAVQAVLERVPRVRAVRLGLWTLDLPHADAGRVEAELRSRGIDVATPTYSAAGVRLTLATKDEAELRGAVSLVTSGTADPEPAGETVVELPVSSAPAP</sequence>
<dbReference type="InterPro" id="IPR036956">
    <property type="entry name" value="Impact_N_sf"/>
</dbReference>
<name>A0ABP8L6B5_9MICO</name>
<dbReference type="PANTHER" id="PTHR16301:SF20">
    <property type="entry name" value="IMPACT FAMILY MEMBER YIGZ"/>
    <property type="match status" value="1"/>
</dbReference>
<comment type="similarity">
    <text evidence="1">Belongs to the IMPACT family.</text>
</comment>
<dbReference type="EMBL" id="BAABGN010000008">
    <property type="protein sequence ID" value="GAA4423068.1"/>
    <property type="molecule type" value="Genomic_DNA"/>
</dbReference>
<dbReference type="PROSITE" id="PS00910">
    <property type="entry name" value="UPF0029"/>
    <property type="match status" value="1"/>
</dbReference>
<dbReference type="InterPro" id="IPR001498">
    <property type="entry name" value="Impact_N"/>
</dbReference>
<dbReference type="RefSeq" id="WP_345215949.1">
    <property type="nucleotide sequence ID" value="NZ_BAABGN010000008.1"/>
</dbReference>
<keyword evidence="5" id="KW-1185">Reference proteome</keyword>
<dbReference type="PANTHER" id="PTHR16301">
    <property type="entry name" value="IMPACT-RELATED"/>
    <property type="match status" value="1"/>
</dbReference>
<dbReference type="Proteomes" id="UP001500622">
    <property type="component" value="Unassembled WGS sequence"/>
</dbReference>
<evidence type="ECO:0000256" key="1">
    <source>
        <dbReference type="ARBA" id="ARBA00007665"/>
    </source>
</evidence>
<dbReference type="Gene3D" id="3.30.230.30">
    <property type="entry name" value="Impact, N-terminal domain"/>
    <property type="match status" value="1"/>
</dbReference>
<organism evidence="4 5">
    <name type="scientific">Georgenia halophila</name>
    <dbReference type="NCBI Taxonomy" id="620889"/>
    <lineage>
        <taxon>Bacteria</taxon>
        <taxon>Bacillati</taxon>
        <taxon>Actinomycetota</taxon>
        <taxon>Actinomycetes</taxon>
        <taxon>Micrococcales</taxon>
        <taxon>Bogoriellaceae</taxon>
        <taxon>Georgenia</taxon>
    </lineage>
</organism>
<comment type="caution">
    <text evidence="4">The sequence shown here is derived from an EMBL/GenBank/DDBJ whole genome shotgun (WGS) entry which is preliminary data.</text>
</comment>